<dbReference type="EMBL" id="JAMSHJ010000005">
    <property type="protein sequence ID" value="KAI5404289.1"/>
    <property type="molecule type" value="Genomic_DNA"/>
</dbReference>
<dbReference type="AlphaFoldDB" id="A0A9D5ADL9"/>
<dbReference type="PANTHER" id="PTHR11439">
    <property type="entry name" value="GAG-POL-RELATED RETROTRANSPOSON"/>
    <property type="match status" value="1"/>
</dbReference>
<sequence length="115" mass="13081">MYLKQSKYISDLLSKFKMDKASPCPTPMITCRHFTVEREKLADPTVFRPAIGALQYLIHTRPDLTFSVNKLGQYMSSPTLEHWKSMAGQCVFLGETLVSWSSRKQMAVSRSSTES</sequence>
<comment type="caution">
    <text evidence="1">The sequence shown here is derived from an EMBL/GenBank/DDBJ whole genome shotgun (WGS) entry which is preliminary data.</text>
</comment>
<reference evidence="1 2" key="1">
    <citation type="journal article" date="2022" name="Nat. Genet.">
        <title>Improved pea reference genome and pan-genome highlight genomic features and evolutionary characteristics.</title>
        <authorList>
            <person name="Yang T."/>
            <person name="Liu R."/>
            <person name="Luo Y."/>
            <person name="Hu S."/>
            <person name="Wang D."/>
            <person name="Wang C."/>
            <person name="Pandey M.K."/>
            <person name="Ge S."/>
            <person name="Xu Q."/>
            <person name="Li N."/>
            <person name="Li G."/>
            <person name="Huang Y."/>
            <person name="Saxena R.K."/>
            <person name="Ji Y."/>
            <person name="Li M."/>
            <person name="Yan X."/>
            <person name="He Y."/>
            <person name="Liu Y."/>
            <person name="Wang X."/>
            <person name="Xiang C."/>
            <person name="Varshney R.K."/>
            <person name="Ding H."/>
            <person name="Gao S."/>
            <person name="Zong X."/>
        </authorList>
    </citation>
    <scope>NUCLEOTIDE SEQUENCE [LARGE SCALE GENOMIC DNA]</scope>
    <source>
        <strain evidence="1 2">cv. Zhongwan 6</strain>
    </source>
</reference>
<accession>A0A9D5ADL9</accession>
<dbReference type="Proteomes" id="UP001058974">
    <property type="component" value="Chromosome 5"/>
</dbReference>
<name>A0A9D5ADL9_PEA</name>
<evidence type="ECO:0000313" key="1">
    <source>
        <dbReference type="EMBL" id="KAI5404289.1"/>
    </source>
</evidence>
<keyword evidence="2" id="KW-1185">Reference proteome</keyword>
<dbReference type="PANTHER" id="PTHR11439:SF463">
    <property type="entry name" value="REVERSE TRANSCRIPTASE TY1_COPIA-TYPE DOMAIN-CONTAINING PROTEIN"/>
    <property type="match status" value="1"/>
</dbReference>
<organism evidence="1 2">
    <name type="scientific">Pisum sativum</name>
    <name type="common">Garden pea</name>
    <name type="synonym">Lathyrus oleraceus</name>
    <dbReference type="NCBI Taxonomy" id="3888"/>
    <lineage>
        <taxon>Eukaryota</taxon>
        <taxon>Viridiplantae</taxon>
        <taxon>Streptophyta</taxon>
        <taxon>Embryophyta</taxon>
        <taxon>Tracheophyta</taxon>
        <taxon>Spermatophyta</taxon>
        <taxon>Magnoliopsida</taxon>
        <taxon>eudicotyledons</taxon>
        <taxon>Gunneridae</taxon>
        <taxon>Pentapetalae</taxon>
        <taxon>rosids</taxon>
        <taxon>fabids</taxon>
        <taxon>Fabales</taxon>
        <taxon>Fabaceae</taxon>
        <taxon>Papilionoideae</taxon>
        <taxon>50 kb inversion clade</taxon>
        <taxon>NPAAA clade</taxon>
        <taxon>Hologalegina</taxon>
        <taxon>IRL clade</taxon>
        <taxon>Fabeae</taxon>
        <taxon>Lathyrus</taxon>
    </lineage>
</organism>
<protein>
    <submittedName>
        <fullName evidence="1">Uncharacterized protein</fullName>
    </submittedName>
</protein>
<gene>
    <name evidence="1" type="ORF">KIW84_051441</name>
</gene>
<dbReference type="Gramene" id="Psat05G0144100-T1">
    <property type="protein sequence ID" value="KAI5404289.1"/>
    <property type="gene ID" value="KIW84_051441"/>
</dbReference>
<evidence type="ECO:0000313" key="2">
    <source>
        <dbReference type="Proteomes" id="UP001058974"/>
    </source>
</evidence>
<proteinExistence type="predicted"/>